<evidence type="ECO:0000313" key="4">
    <source>
        <dbReference type="EMBL" id="VUD73629.1"/>
    </source>
</evidence>
<reference evidence="4 5" key="1">
    <citation type="submission" date="2019-06" db="EMBL/GenBank/DDBJ databases">
        <authorList>
            <person name="Rodrigo-Torres L."/>
            <person name="Arahal R. D."/>
            <person name="Lucena T."/>
        </authorList>
    </citation>
    <scope>NUCLEOTIDE SEQUENCE [LARGE SCALE GENOMIC DNA]</scope>
    <source>
        <strain evidence="4 5">SB0023/3</strain>
    </source>
</reference>
<dbReference type="OrthoDB" id="5456285at2"/>
<dbReference type="InterPro" id="IPR050595">
    <property type="entry name" value="Bact_response_regulator"/>
</dbReference>
<dbReference type="PROSITE" id="PS50110">
    <property type="entry name" value="RESPONSE_REGULATORY"/>
    <property type="match status" value="1"/>
</dbReference>
<dbReference type="PANTHER" id="PTHR44591">
    <property type="entry name" value="STRESS RESPONSE REGULATOR PROTEIN 1"/>
    <property type="match status" value="1"/>
</dbReference>
<protein>
    <submittedName>
        <fullName evidence="4">Chemotaxis protein CheY</fullName>
    </submittedName>
</protein>
<dbReference type="AlphaFoldDB" id="A0A509EJG4"/>
<dbReference type="EMBL" id="CABFPH010000079">
    <property type="protein sequence ID" value="VUD73629.1"/>
    <property type="molecule type" value="Genomic_DNA"/>
</dbReference>
<accession>A0A509EJG4</accession>
<keyword evidence="1 2" id="KW-0597">Phosphoprotein</keyword>
<dbReference type="SUPFAM" id="SSF52172">
    <property type="entry name" value="CheY-like"/>
    <property type="match status" value="1"/>
</dbReference>
<proteinExistence type="predicted"/>
<name>A0A509EJG4_9HYPH</name>
<evidence type="ECO:0000313" key="5">
    <source>
        <dbReference type="Proteomes" id="UP000410984"/>
    </source>
</evidence>
<dbReference type="GO" id="GO:0000160">
    <property type="term" value="P:phosphorelay signal transduction system"/>
    <property type="evidence" value="ECO:0007669"/>
    <property type="project" value="InterPro"/>
</dbReference>
<keyword evidence="5" id="KW-1185">Reference proteome</keyword>
<evidence type="ECO:0000256" key="2">
    <source>
        <dbReference type="PROSITE-ProRule" id="PRU00169"/>
    </source>
</evidence>
<dbReference type="SMART" id="SM00448">
    <property type="entry name" value="REC"/>
    <property type="match status" value="1"/>
</dbReference>
<dbReference type="InterPro" id="IPR001789">
    <property type="entry name" value="Sig_transdc_resp-reg_receiver"/>
</dbReference>
<feature type="domain" description="Response regulatory" evidence="3">
    <location>
        <begin position="3"/>
        <end position="119"/>
    </location>
</feature>
<dbReference type="PANTHER" id="PTHR44591:SF25">
    <property type="entry name" value="CHEMOTAXIS TWO-COMPONENT RESPONSE REGULATOR"/>
    <property type="match status" value="1"/>
</dbReference>
<dbReference type="Proteomes" id="UP000410984">
    <property type="component" value="Unassembled WGS sequence"/>
</dbReference>
<dbReference type="Pfam" id="PF00072">
    <property type="entry name" value="Response_reg"/>
    <property type="match status" value="1"/>
</dbReference>
<dbReference type="InterPro" id="IPR011006">
    <property type="entry name" value="CheY-like_superfamily"/>
</dbReference>
<evidence type="ECO:0000256" key="1">
    <source>
        <dbReference type="ARBA" id="ARBA00022553"/>
    </source>
</evidence>
<gene>
    <name evidence="4" type="primary">cheY_6</name>
    <name evidence="4" type="ORF">MET9862_04248</name>
</gene>
<feature type="modified residue" description="4-aspartylphosphate" evidence="2">
    <location>
        <position position="52"/>
    </location>
</feature>
<sequence>MATILTVDDSPSIRQMIKVVLGPAGHSVIEAGDGAEGLAKAGANAVDLIITDLNMPVMNGLEMIVKVRGLPACMGVPIIFLSTESDEGIKQKAKAAGATGWITKPFKPEQLLAVVSKLARA</sequence>
<dbReference type="Gene3D" id="3.40.50.2300">
    <property type="match status" value="1"/>
</dbReference>
<organism evidence="4 5">
    <name type="scientific">Methylobacterium symbioticum</name>
    <dbReference type="NCBI Taxonomy" id="2584084"/>
    <lineage>
        <taxon>Bacteria</taxon>
        <taxon>Pseudomonadati</taxon>
        <taxon>Pseudomonadota</taxon>
        <taxon>Alphaproteobacteria</taxon>
        <taxon>Hyphomicrobiales</taxon>
        <taxon>Methylobacteriaceae</taxon>
        <taxon>Methylobacterium</taxon>
    </lineage>
</organism>
<dbReference type="RefSeq" id="WP_142584852.1">
    <property type="nucleotide sequence ID" value="NZ_CABFPH010000079.1"/>
</dbReference>
<evidence type="ECO:0000259" key="3">
    <source>
        <dbReference type="PROSITE" id="PS50110"/>
    </source>
</evidence>